<proteinExistence type="predicted"/>
<reference evidence="2 3" key="1">
    <citation type="submission" date="2018-09" db="EMBL/GenBank/DDBJ databases">
        <title>Phylogeny of the Shewanellaceae, and recommendation for two new genera, Pseudoshewanella and Parashewanella.</title>
        <authorList>
            <person name="Wang G."/>
        </authorList>
    </citation>
    <scope>NUCLEOTIDE SEQUENCE [LARGE SCALE GENOMIC DNA]</scope>
    <source>
        <strain evidence="2 3">C51</strain>
    </source>
</reference>
<dbReference type="Proteomes" id="UP000281474">
    <property type="component" value="Unassembled WGS sequence"/>
</dbReference>
<sequence length="171" mass="19181">MSPIDSISGGQQPMGLDPAPERHGKLNTDEIKAVLGQELATKFSQIDKQVDELKKMLDTLPADEGEQALDLNKNVMKELQQTLLQASAAHFKPSAEEQKVYASAKNDPKTLKDLKGIDQKAFEVEKLTVLNNVSRYFRNTYIQQLDILKKLADVEFTLAQNNQTIKKSLLR</sequence>
<gene>
    <name evidence="2" type="ORF">D5018_00705</name>
</gene>
<comment type="caution">
    <text evidence="2">The sequence shown here is derived from an EMBL/GenBank/DDBJ whole genome shotgun (WGS) entry which is preliminary data.</text>
</comment>
<dbReference type="RefSeq" id="WP_121837070.1">
    <property type="nucleotide sequence ID" value="NZ_ML014753.1"/>
</dbReference>
<evidence type="ECO:0000313" key="3">
    <source>
        <dbReference type="Proteomes" id="UP000281474"/>
    </source>
</evidence>
<name>A0A3L8Q205_9GAMM</name>
<evidence type="ECO:0000256" key="1">
    <source>
        <dbReference type="SAM" id="MobiDB-lite"/>
    </source>
</evidence>
<dbReference type="AlphaFoldDB" id="A0A3L8Q205"/>
<protein>
    <submittedName>
        <fullName evidence="2">Uncharacterized protein</fullName>
    </submittedName>
</protein>
<organism evidence="2 3">
    <name type="scientific">Parashewanella curva</name>
    <dbReference type="NCBI Taxonomy" id="2338552"/>
    <lineage>
        <taxon>Bacteria</taxon>
        <taxon>Pseudomonadati</taxon>
        <taxon>Pseudomonadota</taxon>
        <taxon>Gammaproteobacteria</taxon>
        <taxon>Alteromonadales</taxon>
        <taxon>Shewanellaceae</taxon>
        <taxon>Parashewanella</taxon>
    </lineage>
</organism>
<accession>A0A3L8Q205</accession>
<keyword evidence="3" id="KW-1185">Reference proteome</keyword>
<dbReference type="EMBL" id="QZEI01000001">
    <property type="protein sequence ID" value="RLV61671.1"/>
    <property type="molecule type" value="Genomic_DNA"/>
</dbReference>
<evidence type="ECO:0000313" key="2">
    <source>
        <dbReference type="EMBL" id="RLV61671.1"/>
    </source>
</evidence>
<feature type="region of interest" description="Disordered" evidence="1">
    <location>
        <begin position="1"/>
        <end position="25"/>
    </location>
</feature>